<evidence type="ECO:0000256" key="3">
    <source>
        <dbReference type="ARBA" id="ARBA00022448"/>
    </source>
</evidence>
<protein>
    <submittedName>
        <fullName evidence="9">Glycerol uptake facilitator protein</fullName>
    </submittedName>
</protein>
<dbReference type="Proteomes" id="UP000199068">
    <property type="component" value="Unassembled WGS sequence"/>
</dbReference>
<comment type="subcellular location">
    <subcellularLocation>
        <location evidence="1">Membrane</location>
        <topology evidence="1">Multi-pass membrane protein</topology>
    </subcellularLocation>
</comment>
<feature type="transmembrane region" description="Helical" evidence="8">
    <location>
        <begin position="44"/>
        <end position="63"/>
    </location>
</feature>
<keyword evidence="6 8" id="KW-0472">Membrane</keyword>
<sequence length="265" mass="28190">MKKTLMGECISEFIGSWILIFIGCGSVASLVLNGASISQWEIGIIWGLAVTMAIYITGAVSGTHINPAVTIALMVYRDFPKKKVIPYIVAQVLGCFVGAATVYFLFKNLFISYEATNNIVRASADGLATAGVFSTYPHAQISTLGALFVEIIITMFLVMVILAVGDAKNANRPGANLAPIMIGLTIAIIGASFGVLTGFAMNPSRDLGPKLFAMMAGWGVDALGPNMYFWVPIVGPIIGGLLAGFVFDKGVRKYMEDEEVSESAK</sequence>
<feature type="transmembrane region" description="Helical" evidence="8">
    <location>
        <begin position="84"/>
        <end position="106"/>
    </location>
</feature>
<feature type="transmembrane region" description="Helical" evidence="8">
    <location>
        <begin position="227"/>
        <end position="247"/>
    </location>
</feature>
<evidence type="ECO:0000256" key="6">
    <source>
        <dbReference type="ARBA" id="ARBA00023136"/>
    </source>
</evidence>
<dbReference type="PRINTS" id="PR00783">
    <property type="entry name" value="MINTRINSICP"/>
</dbReference>
<dbReference type="RefSeq" id="WP_092724725.1">
    <property type="nucleotide sequence ID" value="NZ_FNGW01000003.1"/>
</dbReference>
<dbReference type="SUPFAM" id="SSF81338">
    <property type="entry name" value="Aquaporin-like"/>
    <property type="match status" value="1"/>
</dbReference>
<evidence type="ECO:0000256" key="2">
    <source>
        <dbReference type="ARBA" id="ARBA00006175"/>
    </source>
</evidence>
<evidence type="ECO:0000256" key="8">
    <source>
        <dbReference type="SAM" id="Phobius"/>
    </source>
</evidence>
<proteinExistence type="inferred from homology"/>
<name>A0A1G9LZA9_9FIRM</name>
<keyword evidence="5 8" id="KW-1133">Transmembrane helix</keyword>
<keyword evidence="10" id="KW-1185">Reference proteome</keyword>
<evidence type="ECO:0000313" key="10">
    <source>
        <dbReference type="Proteomes" id="UP000199068"/>
    </source>
</evidence>
<evidence type="ECO:0000313" key="9">
    <source>
        <dbReference type="EMBL" id="SDL67329.1"/>
    </source>
</evidence>
<dbReference type="GO" id="GO:0005886">
    <property type="term" value="C:plasma membrane"/>
    <property type="evidence" value="ECO:0007669"/>
    <property type="project" value="TreeGrafter"/>
</dbReference>
<dbReference type="InterPro" id="IPR050363">
    <property type="entry name" value="MIP/Aquaporin"/>
</dbReference>
<keyword evidence="4 7" id="KW-0812">Transmembrane</keyword>
<dbReference type="PROSITE" id="PS51257">
    <property type="entry name" value="PROKAR_LIPOPROTEIN"/>
    <property type="match status" value="1"/>
</dbReference>
<feature type="transmembrane region" description="Helical" evidence="8">
    <location>
        <begin position="177"/>
        <end position="201"/>
    </location>
</feature>
<evidence type="ECO:0000256" key="5">
    <source>
        <dbReference type="ARBA" id="ARBA00022989"/>
    </source>
</evidence>
<dbReference type="Pfam" id="PF00230">
    <property type="entry name" value="MIP"/>
    <property type="match status" value="1"/>
</dbReference>
<dbReference type="InterPro" id="IPR022357">
    <property type="entry name" value="MIP_CS"/>
</dbReference>
<dbReference type="CDD" id="cd00333">
    <property type="entry name" value="MIP"/>
    <property type="match status" value="1"/>
</dbReference>
<organism evidence="9 10">
    <name type="scientific">Romboutsia lituseburensis DSM 797</name>
    <dbReference type="NCBI Taxonomy" id="1121325"/>
    <lineage>
        <taxon>Bacteria</taxon>
        <taxon>Bacillati</taxon>
        <taxon>Bacillota</taxon>
        <taxon>Clostridia</taxon>
        <taxon>Peptostreptococcales</taxon>
        <taxon>Peptostreptococcaceae</taxon>
        <taxon>Romboutsia</taxon>
    </lineage>
</organism>
<dbReference type="EMBL" id="FNGW01000003">
    <property type="protein sequence ID" value="SDL67329.1"/>
    <property type="molecule type" value="Genomic_DNA"/>
</dbReference>
<dbReference type="InterPro" id="IPR000425">
    <property type="entry name" value="MIP"/>
</dbReference>
<dbReference type="InterPro" id="IPR023271">
    <property type="entry name" value="Aquaporin-like"/>
</dbReference>
<evidence type="ECO:0000256" key="1">
    <source>
        <dbReference type="ARBA" id="ARBA00004141"/>
    </source>
</evidence>
<dbReference type="NCBIfam" id="TIGR00861">
    <property type="entry name" value="MIP"/>
    <property type="match status" value="1"/>
</dbReference>
<gene>
    <name evidence="9" type="ORF">SAMN04515677_1038</name>
</gene>
<reference evidence="9 10" key="1">
    <citation type="submission" date="2016-10" db="EMBL/GenBank/DDBJ databases">
        <authorList>
            <person name="de Groot N.N."/>
        </authorList>
    </citation>
    <scope>NUCLEOTIDE SEQUENCE [LARGE SCALE GENOMIC DNA]</scope>
    <source>
        <strain evidence="9 10">DSM 797</strain>
    </source>
</reference>
<accession>A0A1G9LZA9</accession>
<comment type="similarity">
    <text evidence="2 7">Belongs to the MIP/aquaporin (TC 1.A.8) family.</text>
</comment>
<dbReference type="PROSITE" id="PS00221">
    <property type="entry name" value="MIP"/>
    <property type="match status" value="1"/>
</dbReference>
<dbReference type="AlphaFoldDB" id="A0A1G9LZA9"/>
<feature type="transmembrane region" description="Helical" evidence="8">
    <location>
        <begin position="12"/>
        <end position="32"/>
    </location>
</feature>
<evidence type="ECO:0000256" key="7">
    <source>
        <dbReference type="RuleBase" id="RU000477"/>
    </source>
</evidence>
<keyword evidence="3 7" id="KW-0813">Transport</keyword>
<dbReference type="PANTHER" id="PTHR43829">
    <property type="entry name" value="AQUAPORIN OR AQUAGLYCEROPORIN RELATED"/>
    <property type="match status" value="1"/>
</dbReference>
<feature type="transmembrane region" description="Helical" evidence="8">
    <location>
        <begin position="144"/>
        <end position="165"/>
    </location>
</feature>
<evidence type="ECO:0000256" key="4">
    <source>
        <dbReference type="ARBA" id="ARBA00022692"/>
    </source>
</evidence>
<dbReference type="Gene3D" id="1.20.1080.10">
    <property type="entry name" value="Glycerol uptake facilitator protein"/>
    <property type="match status" value="1"/>
</dbReference>
<dbReference type="STRING" id="1121325.SAMN04515677_1038"/>
<dbReference type="GO" id="GO:0015254">
    <property type="term" value="F:glycerol channel activity"/>
    <property type="evidence" value="ECO:0007669"/>
    <property type="project" value="TreeGrafter"/>
</dbReference>
<dbReference type="PANTHER" id="PTHR43829:SF9">
    <property type="entry name" value="AQUAPORIN-9"/>
    <property type="match status" value="1"/>
</dbReference>